<dbReference type="EMBL" id="JASCZI010002312">
    <property type="protein sequence ID" value="MED6116075.1"/>
    <property type="molecule type" value="Genomic_DNA"/>
</dbReference>
<evidence type="ECO:0000313" key="2">
    <source>
        <dbReference type="EMBL" id="MED6116075.1"/>
    </source>
</evidence>
<dbReference type="Proteomes" id="UP001341840">
    <property type="component" value="Unassembled WGS sequence"/>
</dbReference>
<sequence length="159" mass="17677">MARKGPSPLAKGKAKLHQLRTRFSLRLAALKACQPIDKVGPSNSAPIMPDPIVISSDSEEDQEKDLKGSNSKEEDPEMDPEGENQEVDSTDESEKESKEPEEDPEEEQEEDPEMEEEIEEPEVMEPDEDEYNQYFADYFGLAPPLSPDSSIGSPPPADD</sequence>
<accession>A0ABU6QWD0</accession>
<feature type="region of interest" description="Disordered" evidence="1">
    <location>
        <begin position="34"/>
        <end position="159"/>
    </location>
</feature>
<evidence type="ECO:0000256" key="1">
    <source>
        <dbReference type="SAM" id="MobiDB-lite"/>
    </source>
</evidence>
<organism evidence="2 3">
    <name type="scientific">Stylosanthes scabra</name>
    <dbReference type="NCBI Taxonomy" id="79078"/>
    <lineage>
        <taxon>Eukaryota</taxon>
        <taxon>Viridiplantae</taxon>
        <taxon>Streptophyta</taxon>
        <taxon>Embryophyta</taxon>
        <taxon>Tracheophyta</taxon>
        <taxon>Spermatophyta</taxon>
        <taxon>Magnoliopsida</taxon>
        <taxon>eudicotyledons</taxon>
        <taxon>Gunneridae</taxon>
        <taxon>Pentapetalae</taxon>
        <taxon>rosids</taxon>
        <taxon>fabids</taxon>
        <taxon>Fabales</taxon>
        <taxon>Fabaceae</taxon>
        <taxon>Papilionoideae</taxon>
        <taxon>50 kb inversion clade</taxon>
        <taxon>dalbergioids sensu lato</taxon>
        <taxon>Dalbergieae</taxon>
        <taxon>Pterocarpus clade</taxon>
        <taxon>Stylosanthes</taxon>
    </lineage>
</organism>
<name>A0ABU6QWD0_9FABA</name>
<proteinExistence type="predicted"/>
<feature type="compositionally biased region" description="Acidic residues" evidence="1">
    <location>
        <begin position="74"/>
        <end position="131"/>
    </location>
</feature>
<protein>
    <submittedName>
        <fullName evidence="2">Uncharacterized protein</fullName>
    </submittedName>
</protein>
<keyword evidence="3" id="KW-1185">Reference proteome</keyword>
<feature type="compositionally biased region" description="Basic and acidic residues" evidence="1">
    <location>
        <begin position="64"/>
        <end position="73"/>
    </location>
</feature>
<gene>
    <name evidence="2" type="ORF">PIB30_096671</name>
</gene>
<comment type="caution">
    <text evidence="2">The sequence shown here is derived from an EMBL/GenBank/DDBJ whole genome shotgun (WGS) entry which is preliminary data.</text>
</comment>
<reference evidence="2 3" key="1">
    <citation type="journal article" date="2023" name="Plants (Basel)">
        <title>Bridging the Gap: Combining Genomics and Transcriptomics Approaches to Understand Stylosanthes scabra, an Orphan Legume from the Brazilian Caatinga.</title>
        <authorList>
            <person name="Ferreira-Neto J.R.C."/>
            <person name="da Silva M.D."/>
            <person name="Binneck E."/>
            <person name="de Melo N.F."/>
            <person name="da Silva R.H."/>
            <person name="de Melo A.L.T.M."/>
            <person name="Pandolfi V."/>
            <person name="Bustamante F.O."/>
            <person name="Brasileiro-Vidal A.C."/>
            <person name="Benko-Iseppon A.M."/>
        </authorList>
    </citation>
    <scope>NUCLEOTIDE SEQUENCE [LARGE SCALE GENOMIC DNA]</scope>
    <source>
        <tissue evidence="2">Leaves</tissue>
    </source>
</reference>
<evidence type="ECO:0000313" key="3">
    <source>
        <dbReference type="Proteomes" id="UP001341840"/>
    </source>
</evidence>